<evidence type="ECO:0008006" key="4">
    <source>
        <dbReference type="Google" id="ProtNLM"/>
    </source>
</evidence>
<keyword evidence="1" id="KW-1133">Transmembrane helix</keyword>
<dbReference type="Proteomes" id="UP000050514">
    <property type="component" value="Unassembled WGS sequence"/>
</dbReference>
<protein>
    <recommendedName>
        <fullName evidence="4">Zinc-finger domain-containing protein</fullName>
    </recommendedName>
</protein>
<dbReference type="EMBL" id="LGHJ01000004">
    <property type="protein sequence ID" value="KPL78570.1"/>
    <property type="molecule type" value="Genomic_DNA"/>
</dbReference>
<keyword evidence="3" id="KW-1185">Reference proteome</keyword>
<organism evidence="2 3">
    <name type="scientific">Bellilinea caldifistulae</name>
    <dbReference type="NCBI Taxonomy" id="360411"/>
    <lineage>
        <taxon>Bacteria</taxon>
        <taxon>Bacillati</taxon>
        <taxon>Chloroflexota</taxon>
        <taxon>Anaerolineae</taxon>
        <taxon>Anaerolineales</taxon>
        <taxon>Anaerolineaceae</taxon>
        <taxon>Bellilinea</taxon>
    </lineage>
</organism>
<gene>
    <name evidence="2" type="ORF">AC812_01070</name>
</gene>
<feature type="transmembrane region" description="Helical" evidence="1">
    <location>
        <begin position="82"/>
        <end position="104"/>
    </location>
</feature>
<dbReference type="AlphaFoldDB" id="A0A0N8GNN2"/>
<name>A0A0N8GNN2_9CHLR</name>
<dbReference type="OrthoDB" id="166144at2"/>
<sequence length="178" mass="20585">MSHLPFENWIFDREKLTPSQIAELEAHLQTCQQCKRIQTGWKEVETLLHSTPLIPAPPQIVNRFQASLAERKAQRQKRQVRIALFALGGAFVLASMVFVLRLFWTVPPARLLSDLIGWITLAPQRWSEFQYILYYWGSQIPPLALVALVFLLTGWSILLLTLWFLTFQRLSKLGVRGQ</sequence>
<evidence type="ECO:0000313" key="2">
    <source>
        <dbReference type="EMBL" id="KPL78570.1"/>
    </source>
</evidence>
<keyword evidence="1" id="KW-0472">Membrane</keyword>
<dbReference type="RefSeq" id="WP_061917970.1">
    <property type="nucleotide sequence ID" value="NZ_DF967971.1"/>
</dbReference>
<keyword evidence="1" id="KW-0812">Transmembrane</keyword>
<evidence type="ECO:0000256" key="1">
    <source>
        <dbReference type="SAM" id="Phobius"/>
    </source>
</evidence>
<dbReference type="STRING" id="360411.AC812_01070"/>
<reference evidence="2 3" key="1">
    <citation type="submission" date="2015-07" db="EMBL/GenBank/DDBJ databases">
        <title>Draft genome of Bellilinea caldifistulae DSM 17877.</title>
        <authorList>
            <person name="Hemp J."/>
            <person name="Ward L.M."/>
            <person name="Pace L.A."/>
            <person name="Fischer W.W."/>
        </authorList>
    </citation>
    <scope>NUCLEOTIDE SEQUENCE [LARGE SCALE GENOMIC DNA]</scope>
    <source>
        <strain evidence="2 3">GOMI-1</strain>
    </source>
</reference>
<feature type="transmembrane region" description="Helical" evidence="1">
    <location>
        <begin position="143"/>
        <end position="166"/>
    </location>
</feature>
<comment type="caution">
    <text evidence="2">The sequence shown here is derived from an EMBL/GenBank/DDBJ whole genome shotgun (WGS) entry which is preliminary data.</text>
</comment>
<evidence type="ECO:0000313" key="3">
    <source>
        <dbReference type="Proteomes" id="UP000050514"/>
    </source>
</evidence>
<proteinExistence type="predicted"/>
<accession>A0A0N8GNN2</accession>